<dbReference type="InterPro" id="IPR000157">
    <property type="entry name" value="TIR_dom"/>
</dbReference>
<evidence type="ECO:0000256" key="1">
    <source>
        <dbReference type="ARBA" id="ARBA00023027"/>
    </source>
</evidence>
<sequence length="168" mass="19300">MASTSSPSSSTSASSSQVWNHDVYLSFRGEDTRYNFVDHLHAALQQRGICTYIDIESLPHGAPIAKTLLKAIQESRIVVVVFSENYADSSFCLNELEHIMECKKERDQIVMPIYYHVDPLVVRKQKGTYEEAFAKHEFQLNDKLESWRKALEEVSSLPGWVLNKDLYR</sequence>
<organism evidence="3 4">
    <name type="scientific">Artemisia annua</name>
    <name type="common">Sweet wormwood</name>
    <dbReference type="NCBI Taxonomy" id="35608"/>
    <lineage>
        <taxon>Eukaryota</taxon>
        <taxon>Viridiplantae</taxon>
        <taxon>Streptophyta</taxon>
        <taxon>Embryophyta</taxon>
        <taxon>Tracheophyta</taxon>
        <taxon>Spermatophyta</taxon>
        <taxon>Magnoliopsida</taxon>
        <taxon>eudicotyledons</taxon>
        <taxon>Gunneridae</taxon>
        <taxon>Pentapetalae</taxon>
        <taxon>asterids</taxon>
        <taxon>campanulids</taxon>
        <taxon>Asterales</taxon>
        <taxon>Asteraceae</taxon>
        <taxon>Asteroideae</taxon>
        <taxon>Anthemideae</taxon>
        <taxon>Artemisiinae</taxon>
        <taxon>Artemisia</taxon>
    </lineage>
</organism>
<gene>
    <name evidence="3" type="ORF">CTI12_AA181910</name>
</gene>
<proteinExistence type="predicted"/>
<dbReference type="OrthoDB" id="6160824at2759"/>
<protein>
    <submittedName>
        <fullName evidence="3">Nucleotide-binding site protein</fullName>
    </submittedName>
</protein>
<comment type="caution">
    <text evidence="3">The sequence shown here is derived from an EMBL/GenBank/DDBJ whole genome shotgun (WGS) entry which is preliminary data.</text>
</comment>
<accession>A0A2U1P8F9</accession>
<dbReference type="PROSITE" id="PS50104">
    <property type="entry name" value="TIR"/>
    <property type="match status" value="1"/>
</dbReference>
<evidence type="ECO:0000313" key="3">
    <source>
        <dbReference type="EMBL" id="PWA82031.1"/>
    </source>
</evidence>
<dbReference type="InterPro" id="IPR035897">
    <property type="entry name" value="Toll_tir_struct_dom_sf"/>
</dbReference>
<dbReference type="STRING" id="35608.A0A2U1P8F9"/>
<dbReference type="Proteomes" id="UP000245207">
    <property type="component" value="Unassembled WGS sequence"/>
</dbReference>
<dbReference type="Pfam" id="PF01582">
    <property type="entry name" value="TIR"/>
    <property type="match status" value="1"/>
</dbReference>
<dbReference type="FunFam" id="3.40.50.10140:FF:000007">
    <property type="entry name" value="Disease resistance protein (TIR-NBS-LRR class)"/>
    <property type="match status" value="1"/>
</dbReference>
<feature type="domain" description="TIR" evidence="2">
    <location>
        <begin position="19"/>
        <end position="168"/>
    </location>
</feature>
<dbReference type="SMART" id="SM00255">
    <property type="entry name" value="TIR"/>
    <property type="match status" value="1"/>
</dbReference>
<dbReference type="SUPFAM" id="SSF52200">
    <property type="entry name" value="Toll/Interleukin receptor TIR domain"/>
    <property type="match status" value="1"/>
</dbReference>
<dbReference type="EMBL" id="PKPP01001518">
    <property type="protein sequence ID" value="PWA82031.1"/>
    <property type="molecule type" value="Genomic_DNA"/>
</dbReference>
<reference evidence="3 4" key="1">
    <citation type="journal article" date="2018" name="Mol. Plant">
        <title>The genome of Artemisia annua provides insight into the evolution of Asteraceae family and artemisinin biosynthesis.</title>
        <authorList>
            <person name="Shen Q."/>
            <person name="Zhang L."/>
            <person name="Liao Z."/>
            <person name="Wang S."/>
            <person name="Yan T."/>
            <person name="Shi P."/>
            <person name="Liu M."/>
            <person name="Fu X."/>
            <person name="Pan Q."/>
            <person name="Wang Y."/>
            <person name="Lv Z."/>
            <person name="Lu X."/>
            <person name="Zhang F."/>
            <person name="Jiang W."/>
            <person name="Ma Y."/>
            <person name="Chen M."/>
            <person name="Hao X."/>
            <person name="Li L."/>
            <person name="Tang Y."/>
            <person name="Lv G."/>
            <person name="Zhou Y."/>
            <person name="Sun X."/>
            <person name="Brodelius P.E."/>
            <person name="Rose J.K.C."/>
            <person name="Tang K."/>
        </authorList>
    </citation>
    <scope>NUCLEOTIDE SEQUENCE [LARGE SCALE GENOMIC DNA]</scope>
    <source>
        <strain evidence="4">cv. Huhao1</strain>
        <tissue evidence="3">Leaf</tissue>
    </source>
</reference>
<evidence type="ECO:0000313" key="4">
    <source>
        <dbReference type="Proteomes" id="UP000245207"/>
    </source>
</evidence>
<dbReference type="AlphaFoldDB" id="A0A2U1P8F9"/>
<keyword evidence="1" id="KW-0520">NAD</keyword>
<dbReference type="GO" id="GO:0007165">
    <property type="term" value="P:signal transduction"/>
    <property type="evidence" value="ECO:0007669"/>
    <property type="project" value="InterPro"/>
</dbReference>
<keyword evidence="4" id="KW-1185">Reference proteome</keyword>
<dbReference type="PANTHER" id="PTHR32009:SF109">
    <property type="entry name" value="TOLL-INTERLEUKIN-RESISTANCE (TIR) DOMAIN FAMILY PROTEIN"/>
    <property type="match status" value="1"/>
</dbReference>
<name>A0A2U1P8F9_ARTAN</name>
<evidence type="ECO:0000259" key="2">
    <source>
        <dbReference type="PROSITE" id="PS50104"/>
    </source>
</evidence>
<dbReference type="PANTHER" id="PTHR32009">
    <property type="entry name" value="TMV RESISTANCE PROTEIN N-LIKE"/>
    <property type="match status" value="1"/>
</dbReference>
<dbReference type="Gene3D" id="3.40.50.10140">
    <property type="entry name" value="Toll/interleukin-1 receptor homology (TIR) domain"/>
    <property type="match status" value="1"/>
</dbReference>